<feature type="transmembrane region" description="Helical" evidence="2">
    <location>
        <begin position="12"/>
        <end position="35"/>
    </location>
</feature>
<accession>A0ABU5MTG8</accession>
<evidence type="ECO:0000256" key="1">
    <source>
        <dbReference type="SAM" id="MobiDB-lite"/>
    </source>
</evidence>
<comment type="caution">
    <text evidence="3">The sequence shown here is derived from an EMBL/GenBank/DDBJ whole genome shotgun (WGS) entry which is preliminary data.</text>
</comment>
<keyword evidence="4" id="KW-1185">Reference proteome</keyword>
<gene>
    <name evidence="3" type="ORF">P9H32_02620</name>
</gene>
<keyword evidence="2" id="KW-1133">Transmembrane helix</keyword>
<protein>
    <submittedName>
        <fullName evidence="3">Uncharacterized protein</fullName>
    </submittedName>
</protein>
<proteinExistence type="predicted"/>
<name>A0ABU5MTG8_9BACT</name>
<dbReference type="RefSeq" id="WP_322607306.1">
    <property type="nucleotide sequence ID" value="NZ_JARVCO010000002.1"/>
</dbReference>
<dbReference type="EMBL" id="JARVCO010000002">
    <property type="protein sequence ID" value="MDZ8117505.1"/>
    <property type="molecule type" value="Genomic_DNA"/>
</dbReference>
<evidence type="ECO:0000313" key="4">
    <source>
        <dbReference type="Proteomes" id="UP001290861"/>
    </source>
</evidence>
<sequence length="131" mass="14223">MKDVELRRRVPVATMALIGVSLLGIFQLVMLAGGYRLPASTVKKTVPWLYDSFRRFVGEHPDTRPDSVSRSGESGGNPALEAVSGINPEELSVTLEAAEPVEIKPVEDVQPELPVSEPEKEDLLDSDEPVG</sequence>
<reference evidence="3 4" key="1">
    <citation type="journal article" date="2024" name="Appl. Environ. Microbiol.">
        <title>Pontiella agarivorans sp. nov., a novel marine anaerobic bacterium capable of degrading macroalgal polysaccharides and fixing nitrogen.</title>
        <authorList>
            <person name="Liu N."/>
            <person name="Kivenson V."/>
            <person name="Peng X."/>
            <person name="Cui Z."/>
            <person name="Lankiewicz T.S."/>
            <person name="Gosselin K.M."/>
            <person name="English C.J."/>
            <person name="Blair E.M."/>
            <person name="O'Malley M.A."/>
            <person name="Valentine D.L."/>
        </authorList>
    </citation>
    <scope>NUCLEOTIDE SEQUENCE [LARGE SCALE GENOMIC DNA]</scope>
    <source>
        <strain evidence="3 4">NLcol2</strain>
    </source>
</reference>
<keyword evidence="2" id="KW-0812">Transmembrane</keyword>
<feature type="region of interest" description="Disordered" evidence="1">
    <location>
        <begin position="59"/>
        <end position="86"/>
    </location>
</feature>
<evidence type="ECO:0000256" key="2">
    <source>
        <dbReference type="SAM" id="Phobius"/>
    </source>
</evidence>
<keyword evidence="2" id="KW-0472">Membrane</keyword>
<feature type="region of interest" description="Disordered" evidence="1">
    <location>
        <begin position="98"/>
        <end position="131"/>
    </location>
</feature>
<organism evidence="3 4">
    <name type="scientific">Pontiella agarivorans</name>
    <dbReference type="NCBI Taxonomy" id="3038953"/>
    <lineage>
        <taxon>Bacteria</taxon>
        <taxon>Pseudomonadati</taxon>
        <taxon>Kiritimatiellota</taxon>
        <taxon>Kiritimatiellia</taxon>
        <taxon>Kiritimatiellales</taxon>
        <taxon>Pontiellaceae</taxon>
        <taxon>Pontiella</taxon>
    </lineage>
</organism>
<evidence type="ECO:0000313" key="3">
    <source>
        <dbReference type="EMBL" id="MDZ8117505.1"/>
    </source>
</evidence>
<dbReference type="Proteomes" id="UP001290861">
    <property type="component" value="Unassembled WGS sequence"/>
</dbReference>